<dbReference type="SUPFAM" id="SSF81338">
    <property type="entry name" value="Aquaporin-like"/>
    <property type="match status" value="1"/>
</dbReference>
<proteinExistence type="inferred from homology"/>
<feature type="transmembrane region" description="Helical" evidence="6">
    <location>
        <begin position="53"/>
        <end position="74"/>
    </location>
</feature>
<feature type="transmembrane region" description="Helical" evidence="6">
    <location>
        <begin position="172"/>
        <end position="194"/>
    </location>
</feature>
<name>A0ABN8BE81_CHISP</name>
<feature type="transmembrane region" description="Helical" evidence="6">
    <location>
        <begin position="214"/>
        <end position="234"/>
    </location>
</feature>
<reference evidence="7" key="1">
    <citation type="submission" date="2021-12" db="EMBL/GenBank/DDBJ databases">
        <authorList>
            <person name="King R."/>
        </authorList>
    </citation>
    <scope>NUCLEOTIDE SEQUENCE</scope>
</reference>
<dbReference type="PANTHER" id="PTHR19139">
    <property type="entry name" value="AQUAPORIN TRANSPORTER"/>
    <property type="match status" value="1"/>
</dbReference>
<comment type="similarity">
    <text evidence="5">Belongs to the MIP/aquaporin (TC 1.A.8) family.</text>
</comment>
<comment type="subcellular location">
    <subcellularLocation>
        <location evidence="1">Membrane</location>
        <topology evidence="1">Multi-pass membrane protein</topology>
    </subcellularLocation>
</comment>
<dbReference type="EMBL" id="OU963901">
    <property type="protein sequence ID" value="CAH0407280.1"/>
    <property type="molecule type" value="Genomic_DNA"/>
</dbReference>
<dbReference type="Proteomes" id="UP001153292">
    <property type="component" value="Chromosome 8"/>
</dbReference>
<dbReference type="InterPro" id="IPR034294">
    <property type="entry name" value="Aquaporin_transptr"/>
</dbReference>
<evidence type="ECO:0000313" key="7">
    <source>
        <dbReference type="EMBL" id="CAH0407280.1"/>
    </source>
</evidence>
<keyword evidence="2 5" id="KW-0812">Transmembrane</keyword>
<dbReference type="InterPro" id="IPR000425">
    <property type="entry name" value="MIP"/>
</dbReference>
<accession>A0ABN8BE81</accession>
<dbReference type="InterPro" id="IPR023271">
    <property type="entry name" value="Aquaporin-like"/>
</dbReference>
<evidence type="ECO:0000256" key="2">
    <source>
        <dbReference type="ARBA" id="ARBA00022692"/>
    </source>
</evidence>
<evidence type="ECO:0000256" key="5">
    <source>
        <dbReference type="RuleBase" id="RU000477"/>
    </source>
</evidence>
<evidence type="ECO:0000256" key="4">
    <source>
        <dbReference type="ARBA" id="ARBA00023136"/>
    </source>
</evidence>
<keyword evidence="8" id="KW-1185">Reference proteome</keyword>
<protein>
    <recommendedName>
        <fullName evidence="9">Aquaporin</fullName>
    </recommendedName>
</protein>
<dbReference type="PRINTS" id="PR00783">
    <property type="entry name" value="MINTRINSICP"/>
</dbReference>
<keyword evidence="4 6" id="KW-0472">Membrane</keyword>
<evidence type="ECO:0000313" key="8">
    <source>
        <dbReference type="Proteomes" id="UP001153292"/>
    </source>
</evidence>
<evidence type="ECO:0000256" key="3">
    <source>
        <dbReference type="ARBA" id="ARBA00022989"/>
    </source>
</evidence>
<organism evidence="7 8">
    <name type="scientific">Chilo suppressalis</name>
    <name type="common">Asiatic rice borer moth</name>
    <dbReference type="NCBI Taxonomy" id="168631"/>
    <lineage>
        <taxon>Eukaryota</taxon>
        <taxon>Metazoa</taxon>
        <taxon>Ecdysozoa</taxon>
        <taxon>Arthropoda</taxon>
        <taxon>Hexapoda</taxon>
        <taxon>Insecta</taxon>
        <taxon>Pterygota</taxon>
        <taxon>Neoptera</taxon>
        <taxon>Endopterygota</taxon>
        <taxon>Lepidoptera</taxon>
        <taxon>Glossata</taxon>
        <taxon>Ditrysia</taxon>
        <taxon>Pyraloidea</taxon>
        <taxon>Crambidae</taxon>
        <taxon>Crambinae</taxon>
        <taxon>Chilo</taxon>
    </lineage>
</organism>
<sequence length="244" mass="26234">MTIQSVRPTSITKWVSTQWKGIIAEFTATMFLITFGCMSTIPITGLLGGNPPMYAALTFGMTVMFNIQIFGHLSGAYMNPFVTVAAVLFGKISVCVGVAYIIAEIVGATLGYGILIGVAPIDVAGEGLCVTLPHPNINEWQALGIEMVLSAALSLVNCAVWDPVNETRQDSVPLKFALTIAGLSFAGGPLTGASMNPARSFGPALWSNRWDIHWVYWVGPFVGGIIPAVFYKYVWLQKVESKLP</sequence>
<dbReference type="Pfam" id="PF00230">
    <property type="entry name" value="MIP"/>
    <property type="match status" value="1"/>
</dbReference>
<evidence type="ECO:0000256" key="1">
    <source>
        <dbReference type="ARBA" id="ARBA00004141"/>
    </source>
</evidence>
<keyword evidence="3 6" id="KW-1133">Transmembrane helix</keyword>
<evidence type="ECO:0000256" key="6">
    <source>
        <dbReference type="SAM" id="Phobius"/>
    </source>
</evidence>
<feature type="transmembrane region" description="Helical" evidence="6">
    <location>
        <begin position="21"/>
        <end position="41"/>
    </location>
</feature>
<keyword evidence="5" id="KW-0813">Transport</keyword>
<gene>
    <name evidence="7" type="ORF">CHILSU_LOCUS10679</name>
</gene>
<dbReference type="PANTHER" id="PTHR19139:SF270">
    <property type="entry name" value="ENTOMOGLYCEROPORIN 1-RELATED"/>
    <property type="match status" value="1"/>
</dbReference>
<dbReference type="Gene3D" id="1.20.1080.10">
    <property type="entry name" value="Glycerol uptake facilitator protein"/>
    <property type="match status" value="1"/>
</dbReference>
<evidence type="ECO:0008006" key="9">
    <source>
        <dbReference type="Google" id="ProtNLM"/>
    </source>
</evidence>
<feature type="transmembrane region" description="Helical" evidence="6">
    <location>
        <begin position="140"/>
        <end position="160"/>
    </location>
</feature>